<dbReference type="Pfam" id="PF06886">
    <property type="entry name" value="TPX2"/>
    <property type="match status" value="1"/>
</dbReference>
<keyword evidence="4" id="KW-0206">Cytoskeleton</keyword>
<evidence type="ECO:0000313" key="8">
    <source>
        <dbReference type="EMBL" id="CDS24134.1"/>
    </source>
</evidence>
<keyword evidence="5" id="KW-0175">Coiled coil</keyword>
<reference evidence="8" key="2">
    <citation type="submission" date="2014-06" db="EMBL/GenBank/DDBJ databases">
        <authorList>
            <person name="Aslett M."/>
        </authorList>
    </citation>
    <scope>NUCLEOTIDE SEQUENCE</scope>
</reference>
<accession>A0A068X2K7</accession>
<evidence type="ECO:0000313" key="10">
    <source>
        <dbReference type="WBParaSite" id="EgrG_000263000"/>
    </source>
</evidence>
<feature type="region of interest" description="Disordered" evidence="6">
    <location>
        <begin position="62"/>
        <end position="93"/>
    </location>
</feature>
<evidence type="ECO:0000256" key="4">
    <source>
        <dbReference type="ARBA" id="ARBA00023212"/>
    </source>
</evidence>
<dbReference type="AlphaFoldDB" id="A0A068X2K7"/>
<feature type="coiled-coil region" evidence="5">
    <location>
        <begin position="104"/>
        <end position="138"/>
    </location>
</feature>
<keyword evidence="3" id="KW-0963">Cytoplasm</keyword>
<evidence type="ECO:0000259" key="7">
    <source>
        <dbReference type="Pfam" id="PF06886"/>
    </source>
</evidence>
<evidence type="ECO:0000313" key="9">
    <source>
        <dbReference type="Proteomes" id="UP000492820"/>
    </source>
</evidence>
<gene>
    <name evidence="8" type="ORF">EgrG_000263000</name>
</gene>
<proteinExistence type="inferred from homology"/>
<dbReference type="EMBL" id="LK028598">
    <property type="protein sequence ID" value="CDS24134.1"/>
    <property type="molecule type" value="Genomic_DNA"/>
</dbReference>
<name>A0A068X2K7_ECHGR</name>
<organism evidence="8">
    <name type="scientific">Echinococcus granulosus</name>
    <name type="common">Hydatid tapeworm</name>
    <dbReference type="NCBI Taxonomy" id="6210"/>
    <lineage>
        <taxon>Eukaryota</taxon>
        <taxon>Metazoa</taxon>
        <taxon>Spiralia</taxon>
        <taxon>Lophotrochozoa</taxon>
        <taxon>Platyhelminthes</taxon>
        <taxon>Cestoda</taxon>
        <taxon>Eucestoda</taxon>
        <taxon>Cyclophyllidea</taxon>
        <taxon>Taeniidae</taxon>
        <taxon>Echinococcus</taxon>
        <taxon>Echinococcus granulosus group</taxon>
    </lineage>
</organism>
<evidence type="ECO:0000256" key="1">
    <source>
        <dbReference type="ARBA" id="ARBA00004245"/>
    </source>
</evidence>
<comment type="similarity">
    <text evidence="2">Belongs to the TPX2 family.</text>
</comment>
<sequence length="195" mass="22197">MSTSRKKDLRLHGGLRFGGSHKANVTTPQPFSFVSKDVNLYQSRLQRESAAFEESRRLANSFRAQPMPLPSAPVLPEPRPSTLTSPHSPLLKTRHRAARRASFDAHVEARRASAQRQLEAIEKEKAKEEAKRLVEERKARVVRAAPVRKYRLVTPSAVPRPVTRSMSFTFATEARVEARKRRLTNEIKPNERKVL</sequence>
<feature type="region of interest" description="Disordered" evidence="6">
    <location>
        <begin position="1"/>
        <end position="28"/>
    </location>
</feature>
<protein>
    <submittedName>
        <fullName evidence="10">TPX2 domain-containing protein</fullName>
    </submittedName>
</protein>
<comment type="subcellular location">
    <subcellularLocation>
        <location evidence="1">Cytoplasm</location>
        <location evidence="1">Cytoskeleton</location>
    </subcellularLocation>
</comment>
<evidence type="ECO:0000256" key="5">
    <source>
        <dbReference type="SAM" id="Coils"/>
    </source>
</evidence>
<feature type="domain" description="TPX2 C-terminal" evidence="7">
    <location>
        <begin position="91"/>
        <end position="163"/>
    </location>
</feature>
<evidence type="ECO:0000256" key="6">
    <source>
        <dbReference type="SAM" id="MobiDB-lite"/>
    </source>
</evidence>
<evidence type="ECO:0000256" key="3">
    <source>
        <dbReference type="ARBA" id="ARBA00022490"/>
    </source>
</evidence>
<dbReference type="GO" id="GO:0005856">
    <property type="term" value="C:cytoskeleton"/>
    <property type="evidence" value="ECO:0007669"/>
    <property type="project" value="UniProtKB-SubCell"/>
</dbReference>
<dbReference type="Proteomes" id="UP000492820">
    <property type="component" value="Unassembled WGS sequence"/>
</dbReference>
<reference evidence="8 9" key="1">
    <citation type="journal article" date="2013" name="Nature">
        <title>The genomes of four tapeworm species reveal adaptations to parasitism.</title>
        <authorList>
            <person name="Tsai I.J."/>
            <person name="Zarowiecki M."/>
            <person name="Holroyd N."/>
            <person name="Garciarrubio A."/>
            <person name="Sanchez-Flores A."/>
            <person name="Brooks K.L."/>
            <person name="Tracey A."/>
            <person name="Bobes R.J."/>
            <person name="Fragoso G."/>
            <person name="Sciutto E."/>
            <person name="Aslett M."/>
            <person name="Beasley H."/>
            <person name="Bennett H.M."/>
            <person name="Cai J."/>
            <person name="Camicia F."/>
            <person name="Clark R."/>
            <person name="Cucher M."/>
            <person name="De Silva N."/>
            <person name="Day T.A."/>
            <person name="Deplazes P."/>
            <person name="Estrada K."/>
            <person name="Fernandez C."/>
            <person name="Holland P.W."/>
            <person name="Hou J."/>
            <person name="Hu S."/>
            <person name="Huckvale T."/>
            <person name="Hung S.S."/>
            <person name="Kamenetzky L."/>
            <person name="Keane J.A."/>
            <person name="Kiss F."/>
            <person name="Koziol U."/>
            <person name="Lambert O."/>
            <person name="Liu K."/>
            <person name="Luo X."/>
            <person name="Luo Y."/>
            <person name="Macchiaroli N."/>
            <person name="Nichol S."/>
            <person name="Paps J."/>
            <person name="Parkinson J."/>
            <person name="Pouchkina-Stantcheva N."/>
            <person name="Riddiford N."/>
            <person name="Rosenzvit M."/>
            <person name="Salinas G."/>
            <person name="Wasmuth J.D."/>
            <person name="Zamanian M."/>
            <person name="Zheng Y."/>
            <person name="Cai X."/>
            <person name="Soberon X."/>
            <person name="Olson P.D."/>
            <person name="Laclette J.P."/>
            <person name="Brehm K."/>
            <person name="Berriman M."/>
            <person name="Garciarrubio A."/>
            <person name="Bobes R.J."/>
            <person name="Fragoso G."/>
            <person name="Sanchez-Flores A."/>
            <person name="Estrada K."/>
            <person name="Cevallos M.A."/>
            <person name="Morett E."/>
            <person name="Gonzalez V."/>
            <person name="Portillo T."/>
            <person name="Ochoa-Leyva A."/>
            <person name="Jose M.V."/>
            <person name="Sciutto E."/>
            <person name="Landa A."/>
            <person name="Jimenez L."/>
            <person name="Valdes V."/>
            <person name="Carrero J.C."/>
            <person name="Larralde C."/>
            <person name="Morales-Montor J."/>
            <person name="Limon-Lason J."/>
            <person name="Soberon X."/>
            <person name="Laclette J.P."/>
        </authorList>
    </citation>
    <scope>NUCLEOTIDE SEQUENCE [LARGE SCALE GENOMIC DNA]</scope>
</reference>
<reference evidence="10" key="3">
    <citation type="submission" date="2020-10" db="UniProtKB">
        <authorList>
            <consortium name="WormBaseParasite"/>
        </authorList>
    </citation>
    <scope>IDENTIFICATION</scope>
</reference>
<dbReference type="InterPro" id="IPR027329">
    <property type="entry name" value="TPX2_C"/>
</dbReference>
<evidence type="ECO:0000256" key="2">
    <source>
        <dbReference type="ARBA" id="ARBA00005885"/>
    </source>
</evidence>
<feature type="compositionally biased region" description="Pro residues" evidence="6">
    <location>
        <begin position="67"/>
        <end position="79"/>
    </location>
</feature>
<dbReference type="OrthoDB" id="6618793at2759"/>
<dbReference type="WBParaSite" id="EgrG_000263000">
    <property type="protein sequence ID" value="EgrG_000263000"/>
    <property type="gene ID" value="EgrG_000263000"/>
</dbReference>